<gene>
    <name evidence="1" type="ORF">F993_01952</name>
</gene>
<dbReference type="RefSeq" id="WP_004654237.1">
    <property type="nucleotide sequence ID" value="NZ_KB849179.1"/>
</dbReference>
<dbReference type="EMBL" id="APOI01000015">
    <property type="protein sequence ID" value="ENU23798.1"/>
    <property type="molecule type" value="Genomic_DNA"/>
</dbReference>
<proteinExistence type="predicted"/>
<keyword evidence="2" id="KW-1185">Reference proteome</keyword>
<evidence type="ECO:0000313" key="2">
    <source>
        <dbReference type="Proteomes" id="UP000013034"/>
    </source>
</evidence>
<name>A0ABN0JEX7_9GAMM</name>
<evidence type="ECO:0008006" key="3">
    <source>
        <dbReference type="Google" id="ProtNLM"/>
    </source>
</evidence>
<evidence type="ECO:0000313" key="1">
    <source>
        <dbReference type="EMBL" id="ENU23798.1"/>
    </source>
</evidence>
<comment type="caution">
    <text evidence="1">The sequence shown here is derived from an EMBL/GenBank/DDBJ whole genome shotgun (WGS) entry which is preliminary data.</text>
</comment>
<organism evidence="1 2">
    <name type="scientific">Acinetobacter proteolyticus</name>
    <dbReference type="NCBI Taxonomy" id="1776741"/>
    <lineage>
        <taxon>Bacteria</taxon>
        <taxon>Pseudomonadati</taxon>
        <taxon>Pseudomonadota</taxon>
        <taxon>Gammaproteobacteria</taxon>
        <taxon>Moraxellales</taxon>
        <taxon>Moraxellaceae</taxon>
        <taxon>Acinetobacter</taxon>
    </lineage>
</organism>
<reference evidence="1 2" key="1">
    <citation type="submission" date="2013-02" db="EMBL/GenBank/DDBJ databases">
        <title>The Genome Sequence of Acinetobacter sp. NIPH 809.</title>
        <authorList>
            <consortium name="The Broad Institute Genome Sequencing Platform"/>
            <consortium name="The Broad Institute Genome Sequencing Center for Infectious Disease"/>
            <person name="Cerqueira G."/>
            <person name="Feldgarden M."/>
            <person name="Courvalin P."/>
            <person name="Perichon B."/>
            <person name="Grillot-Courvalin C."/>
            <person name="Clermont D."/>
            <person name="Rocha E."/>
            <person name="Yoon E.-J."/>
            <person name="Nemec A."/>
            <person name="Walker B."/>
            <person name="Young S.K."/>
            <person name="Zeng Q."/>
            <person name="Gargeya S."/>
            <person name="Fitzgerald M."/>
            <person name="Haas B."/>
            <person name="Abouelleil A."/>
            <person name="Alvarado L."/>
            <person name="Arachchi H.M."/>
            <person name="Berlin A.M."/>
            <person name="Chapman S.B."/>
            <person name="Dewar J."/>
            <person name="Goldberg J."/>
            <person name="Griggs A."/>
            <person name="Gujja S."/>
            <person name="Hansen M."/>
            <person name="Howarth C."/>
            <person name="Imamovic A."/>
            <person name="Larimer J."/>
            <person name="McCowan C."/>
            <person name="Murphy C."/>
            <person name="Neiman D."/>
            <person name="Pearson M."/>
            <person name="Priest M."/>
            <person name="Roberts A."/>
            <person name="Saif S."/>
            <person name="Shea T."/>
            <person name="Sisk P."/>
            <person name="Sykes S."/>
            <person name="Wortman J."/>
            <person name="Nusbaum C."/>
            <person name="Birren B."/>
        </authorList>
    </citation>
    <scope>NUCLEOTIDE SEQUENCE [LARGE SCALE GENOMIC DNA]</scope>
    <source>
        <strain evidence="1 2">NIPH 809</strain>
    </source>
</reference>
<protein>
    <recommendedName>
        <fullName evidence="3">DUF4240 domain-containing protein</fullName>
    </recommendedName>
</protein>
<dbReference type="Proteomes" id="UP000013034">
    <property type="component" value="Unassembled WGS sequence"/>
</dbReference>
<accession>A0ABN0JEX7</accession>
<sequence length="171" mass="20221">MLENKIYETSNLLKKIIQDDLFIKKFMAYENEIIIESPNEAEIFATDQDVDINKGCDYQYWTMILEDEARTDEIIDYLTAMNFYDVLTLIDANYYDLIENFLEKEYYKLHSNSALYDVLCGELYNVFVTNIIFTDQNLLHRKMMNSFMRGGMICGWKGRYPDGQALIFPLN</sequence>